<proteinExistence type="predicted"/>
<dbReference type="InterPro" id="IPR029787">
    <property type="entry name" value="Nucleotide_cyclase"/>
</dbReference>
<dbReference type="SUPFAM" id="SSF55073">
    <property type="entry name" value="Nucleotide cyclase"/>
    <property type="match status" value="1"/>
</dbReference>
<dbReference type="EMBL" id="FMIA01000002">
    <property type="protein sequence ID" value="SCL48402.1"/>
    <property type="molecule type" value="Genomic_DNA"/>
</dbReference>
<dbReference type="PANTHER" id="PTHR44757">
    <property type="entry name" value="DIGUANYLATE CYCLASE DGCP"/>
    <property type="match status" value="1"/>
</dbReference>
<evidence type="ECO:0000313" key="4">
    <source>
        <dbReference type="EMBL" id="SCL48402.1"/>
    </source>
</evidence>
<dbReference type="Proteomes" id="UP000198937">
    <property type="component" value="Unassembled WGS sequence"/>
</dbReference>
<keyword evidence="2" id="KW-0472">Membrane</keyword>
<protein>
    <submittedName>
        <fullName evidence="4">Diguanylate cyclase (GGDEF) domain-containing protein</fullName>
    </submittedName>
</protein>
<dbReference type="CDD" id="cd01949">
    <property type="entry name" value="GGDEF"/>
    <property type="match status" value="1"/>
</dbReference>
<dbReference type="STRING" id="683228.GA0070617_0865"/>
<feature type="domain" description="GGDEF" evidence="3">
    <location>
        <begin position="76"/>
        <end position="209"/>
    </location>
</feature>
<reference evidence="4 5" key="1">
    <citation type="submission" date="2016-06" db="EMBL/GenBank/DDBJ databases">
        <authorList>
            <person name="Kjaerup R.B."/>
            <person name="Dalgaard T.S."/>
            <person name="Juul-Madsen H.R."/>
        </authorList>
    </citation>
    <scope>NUCLEOTIDE SEQUENCE [LARGE SCALE GENOMIC DNA]</scope>
    <source>
        <strain evidence="4 5">DSM 45577</strain>
    </source>
</reference>
<dbReference type="SMART" id="SM00267">
    <property type="entry name" value="GGDEF"/>
    <property type="match status" value="1"/>
</dbReference>
<gene>
    <name evidence="4" type="ORF">GA0070617_0865</name>
</gene>
<organism evidence="4 5">
    <name type="scientific">Micromonospora yangpuensis</name>
    <dbReference type="NCBI Taxonomy" id="683228"/>
    <lineage>
        <taxon>Bacteria</taxon>
        <taxon>Bacillati</taxon>
        <taxon>Actinomycetota</taxon>
        <taxon>Actinomycetes</taxon>
        <taxon>Micromonosporales</taxon>
        <taxon>Micromonosporaceae</taxon>
        <taxon>Micromonospora</taxon>
    </lineage>
</organism>
<feature type="transmembrane region" description="Helical" evidence="2">
    <location>
        <begin position="12"/>
        <end position="37"/>
    </location>
</feature>
<sequence length="226" mass="23566">MLLHRQGAPEVSPILTSIVTAAGGILAGLALAAALLWRQQQALTRARYAADHDDTTGLPNRRALLAALTRATHADAPFGLVLLDLDGFKAVNDTLGHEAGNDVLTEVGRRLAALRGPVRLAARLSGDEFALLVTGGPDDVAATARAAWRAVGRHPVDLGTHAVALRASVGHTSAALGVSPRTLLHQADIAMYQAKQTGTGVHGATATTGHTGPPPGTRLRDLRRRR</sequence>
<dbReference type="PANTHER" id="PTHR44757:SF2">
    <property type="entry name" value="BIOFILM ARCHITECTURE MAINTENANCE PROTEIN MBAA"/>
    <property type="match status" value="1"/>
</dbReference>
<keyword evidence="5" id="KW-1185">Reference proteome</keyword>
<evidence type="ECO:0000259" key="3">
    <source>
        <dbReference type="PROSITE" id="PS50887"/>
    </source>
</evidence>
<dbReference type="NCBIfam" id="TIGR00254">
    <property type="entry name" value="GGDEF"/>
    <property type="match status" value="1"/>
</dbReference>
<keyword evidence="2" id="KW-1133">Transmembrane helix</keyword>
<feature type="region of interest" description="Disordered" evidence="1">
    <location>
        <begin position="200"/>
        <end position="226"/>
    </location>
</feature>
<dbReference type="Pfam" id="PF00990">
    <property type="entry name" value="GGDEF"/>
    <property type="match status" value="1"/>
</dbReference>
<dbReference type="InterPro" id="IPR000160">
    <property type="entry name" value="GGDEF_dom"/>
</dbReference>
<evidence type="ECO:0000256" key="1">
    <source>
        <dbReference type="SAM" id="MobiDB-lite"/>
    </source>
</evidence>
<evidence type="ECO:0000313" key="5">
    <source>
        <dbReference type="Proteomes" id="UP000198937"/>
    </source>
</evidence>
<dbReference type="Gene3D" id="3.30.70.270">
    <property type="match status" value="1"/>
</dbReference>
<dbReference type="AlphaFoldDB" id="A0A1C6U2Y6"/>
<dbReference type="PROSITE" id="PS50887">
    <property type="entry name" value="GGDEF"/>
    <property type="match status" value="1"/>
</dbReference>
<dbReference type="InterPro" id="IPR052155">
    <property type="entry name" value="Biofilm_reg_signaling"/>
</dbReference>
<feature type="compositionally biased region" description="Low complexity" evidence="1">
    <location>
        <begin position="200"/>
        <end position="211"/>
    </location>
</feature>
<keyword evidence="2" id="KW-0812">Transmembrane</keyword>
<dbReference type="InterPro" id="IPR043128">
    <property type="entry name" value="Rev_trsase/Diguanyl_cyclase"/>
</dbReference>
<accession>A0A1C6U2Y6</accession>
<evidence type="ECO:0000256" key="2">
    <source>
        <dbReference type="SAM" id="Phobius"/>
    </source>
</evidence>
<name>A0A1C6U2Y6_9ACTN</name>